<accession>W0REK4</accession>
<dbReference type="HOGENOM" id="CLU_1238730_0_0_0"/>
<keyword evidence="1" id="KW-0812">Transmembrane</keyword>
<reference evidence="2 3" key="1">
    <citation type="journal article" date="2014" name="Genome Announc.">
        <title>Genome Sequence and Methylome of Soil Bacterium Gemmatirosa kalamazoonensis KBS708T, a Member of the Rarely Cultivated Gemmatimonadetes Phylum.</title>
        <authorList>
            <person name="Debruyn J.M."/>
            <person name="Radosevich M."/>
            <person name="Wommack K.E."/>
            <person name="Polson S.W."/>
            <person name="Hauser L.J."/>
            <person name="Fawaz M.N."/>
            <person name="Korlach J."/>
            <person name="Tsai Y.C."/>
        </authorList>
    </citation>
    <scope>NUCLEOTIDE SEQUENCE [LARGE SCALE GENOMIC DNA]</scope>
    <source>
        <strain evidence="2 3">KBS708</strain>
    </source>
</reference>
<keyword evidence="3" id="KW-1185">Reference proteome</keyword>
<name>W0REK4_9BACT</name>
<keyword evidence="1" id="KW-0472">Membrane</keyword>
<protein>
    <submittedName>
        <fullName evidence="2">Uncharacterized protein</fullName>
    </submittedName>
</protein>
<proteinExistence type="predicted"/>
<feature type="transmembrane region" description="Helical" evidence="1">
    <location>
        <begin position="88"/>
        <end position="110"/>
    </location>
</feature>
<organism evidence="2 3">
    <name type="scientific">Gemmatirosa kalamazoonensis</name>
    <dbReference type="NCBI Taxonomy" id="861299"/>
    <lineage>
        <taxon>Bacteria</taxon>
        <taxon>Pseudomonadati</taxon>
        <taxon>Gemmatimonadota</taxon>
        <taxon>Gemmatimonadia</taxon>
        <taxon>Gemmatimonadales</taxon>
        <taxon>Gemmatimonadaceae</taxon>
        <taxon>Gemmatirosa</taxon>
    </lineage>
</organism>
<dbReference type="RefSeq" id="WP_025410275.1">
    <property type="nucleotide sequence ID" value="NZ_CP007128.1"/>
</dbReference>
<dbReference type="OrthoDB" id="4205621at2"/>
<keyword evidence="1" id="KW-1133">Transmembrane helix</keyword>
<evidence type="ECO:0000313" key="3">
    <source>
        <dbReference type="Proteomes" id="UP000019151"/>
    </source>
</evidence>
<dbReference type="STRING" id="861299.J421_1213"/>
<dbReference type="InParanoid" id="W0REK4"/>
<dbReference type="EMBL" id="CP007128">
    <property type="protein sequence ID" value="AHG88750.1"/>
    <property type="molecule type" value="Genomic_DNA"/>
</dbReference>
<evidence type="ECO:0000256" key="1">
    <source>
        <dbReference type="SAM" id="Phobius"/>
    </source>
</evidence>
<dbReference type="AlphaFoldDB" id="W0REK4"/>
<dbReference type="Proteomes" id="UP000019151">
    <property type="component" value="Chromosome"/>
</dbReference>
<sequence>MTHDFTDDRLRREYDALLRARRTTHAAPAVPLDHILALVEGRGAESERLATLDAVMADEASAREFELLRAVAANRPATTTTTFTARWWTTYAAASLAAAAVLAVVALPAARTMLGNGGRDAGPDVVREVAQGAVLIDPPVDATAAASRTFRWHAVPGAQRYAVEILTAAGTPVFTTRVADTTVTLPVDVRLAPAVEHRWWVAAEMADGTQRRSPFRRLRVRER</sequence>
<dbReference type="KEGG" id="gba:J421_1213"/>
<evidence type="ECO:0000313" key="2">
    <source>
        <dbReference type="EMBL" id="AHG88750.1"/>
    </source>
</evidence>
<gene>
    <name evidence="2" type="ORF">J421_1213</name>
</gene>